<name>A0A521B7U4_9BACT</name>
<proteinExistence type="predicted"/>
<keyword evidence="3" id="KW-1185">Reference proteome</keyword>
<dbReference type="EMBL" id="FXTH01000002">
    <property type="protein sequence ID" value="SMO43164.1"/>
    <property type="molecule type" value="Genomic_DNA"/>
</dbReference>
<evidence type="ECO:0000313" key="2">
    <source>
        <dbReference type="EMBL" id="SMO43164.1"/>
    </source>
</evidence>
<reference evidence="2 3" key="1">
    <citation type="submission" date="2017-05" db="EMBL/GenBank/DDBJ databases">
        <authorList>
            <person name="Varghese N."/>
            <person name="Submissions S."/>
        </authorList>
    </citation>
    <scope>NUCLEOTIDE SEQUENCE [LARGE SCALE GENOMIC DNA]</scope>
    <source>
        <strain evidence="2 3">DSM 21194</strain>
    </source>
</reference>
<accession>A0A521B7U4</accession>
<evidence type="ECO:0000256" key="1">
    <source>
        <dbReference type="SAM" id="Phobius"/>
    </source>
</evidence>
<keyword evidence="1" id="KW-1133">Transmembrane helix</keyword>
<sequence length="74" mass="8251">MHYFNNHKETGLILAVFIILLIAGFDILRQQHEASRFTKAGASLLPSHKSGGAGRCNIPTYEEYYGTPLSKTKQ</sequence>
<feature type="transmembrane region" description="Helical" evidence="1">
    <location>
        <begin position="12"/>
        <end position="28"/>
    </location>
</feature>
<organism evidence="2 3">
    <name type="scientific">Fodinibius sediminis</name>
    <dbReference type="NCBI Taxonomy" id="1214077"/>
    <lineage>
        <taxon>Bacteria</taxon>
        <taxon>Pseudomonadati</taxon>
        <taxon>Balneolota</taxon>
        <taxon>Balneolia</taxon>
        <taxon>Balneolales</taxon>
        <taxon>Balneolaceae</taxon>
        <taxon>Fodinibius</taxon>
    </lineage>
</organism>
<evidence type="ECO:0000313" key="3">
    <source>
        <dbReference type="Proteomes" id="UP000317593"/>
    </source>
</evidence>
<dbReference type="AlphaFoldDB" id="A0A521B7U4"/>
<gene>
    <name evidence="2" type="ORF">SAMN06265218_102276</name>
</gene>
<dbReference type="Proteomes" id="UP000317593">
    <property type="component" value="Unassembled WGS sequence"/>
</dbReference>
<protein>
    <submittedName>
        <fullName evidence="2">Uncharacterized protein</fullName>
    </submittedName>
</protein>
<dbReference type="RefSeq" id="WP_142713153.1">
    <property type="nucleotide sequence ID" value="NZ_FXTH01000002.1"/>
</dbReference>
<keyword evidence="1" id="KW-0472">Membrane</keyword>
<keyword evidence="1" id="KW-0812">Transmembrane</keyword>